<reference evidence="1 2" key="1">
    <citation type="journal article" date="2009" name="PLoS ONE">
        <title>Methylobacterium genome sequences: a reference blueprint to investigate microbial metabolism of C1 compounds from natural and industrial sources.</title>
        <authorList>
            <person name="Vuilleumier S."/>
            <person name="Chistoserdova L."/>
            <person name="Lee M.-C."/>
            <person name="Bringel F."/>
            <person name="Lajus A."/>
            <person name="Zhou Y."/>
            <person name="Gourion B."/>
            <person name="Barbe V."/>
            <person name="Chang J."/>
            <person name="Cruveiller S."/>
            <person name="Dossat C."/>
            <person name="Gillett W."/>
            <person name="Gruffaz C."/>
            <person name="Haugen E."/>
            <person name="Hourcade E."/>
            <person name="Levy R."/>
            <person name="Mangenot S."/>
            <person name="Muller E."/>
            <person name="Nadalig T."/>
            <person name="Pagni M."/>
            <person name="Penny C."/>
            <person name="Peyraud R."/>
            <person name="Robinson D.G."/>
            <person name="Roche D."/>
            <person name="Rouy Z."/>
            <person name="Saenampechek C."/>
            <person name="Salvignol G."/>
            <person name="Vallenet D."/>
            <person name="Wu Z."/>
            <person name="Marx C.J."/>
            <person name="Vorholt J.A."/>
            <person name="Olson M.V."/>
            <person name="Kaul R."/>
            <person name="Weissenbach J."/>
            <person name="Medigue C."/>
            <person name="Lidstrom M.E."/>
        </authorList>
    </citation>
    <scope>NUCLEOTIDE SEQUENCE [LARGE SCALE GENOMIC DNA]</scope>
    <source>
        <strain evidence="2">ATCC 14718 / DSM 1338 / JCM 2805 / NCIMB 9133 / AM1</strain>
    </source>
</reference>
<proteinExistence type="predicted"/>
<dbReference type="AlphaFoldDB" id="C5B474"/>
<dbReference type="KEGG" id="mea:Mex_2p0404"/>
<organism evidence="1 2">
    <name type="scientific">Methylorubrum extorquens (strain ATCC 14718 / DSM 1338 / JCM 2805 / NCIMB 9133 / AM1)</name>
    <name type="common">Methylobacterium extorquens</name>
    <dbReference type="NCBI Taxonomy" id="272630"/>
    <lineage>
        <taxon>Bacteria</taxon>
        <taxon>Pseudomonadati</taxon>
        <taxon>Pseudomonadota</taxon>
        <taxon>Alphaproteobacteria</taxon>
        <taxon>Hyphomicrobiales</taxon>
        <taxon>Methylobacteriaceae</taxon>
        <taxon>Methylorubrum</taxon>
    </lineage>
</organism>
<protein>
    <submittedName>
        <fullName evidence="1">Uncharacterized protein</fullName>
    </submittedName>
</protein>
<gene>
    <name evidence="1" type="ordered locus">MexAM1_META2p0404</name>
</gene>
<dbReference type="RefSeq" id="WP_012753735.1">
    <property type="nucleotide sequence ID" value="NC_012811.1"/>
</dbReference>
<dbReference type="HOGENOM" id="CLU_1432999_0_0_5"/>
<sequence length="189" mass="21009">MAYSDYGGRAYSHGLREERCDAVLSEDIITSSPGIFPGLVLPEAQTGRKFHVLLGEGELLVGLYKQTSATILLRGEEVPLLRCVQERIEGDAYGDGEDDFNSDPWQAEGRPATFEVEGHRIHLFWSERPCVIFAHVTHPDGTEWSGWSGYEVGAGFDGPQAVKEGERLDGMLFSIFEEVLHGERRTARP</sequence>
<evidence type="ECO:0000313" key="2">
    <source>
        <dbReference type="Proteomes" id="UP000009081"/>
    </source>
</evidence>
<name>C5B474_METEA</name>
<geneLocation type="plasmid" evidence="1 2">
    <name>megaplasmid</name>
</geneLocation>
<accession>C5B474</accession>
<dbReference type="EMBL" id="CP001511">
    <property type="protein sequence ID" value="ACS43256.1"/>
    <property type="molecule type" value="Genomic_DNA"/>
</dbReference>
<keyword evidence="1" id="KW-0614">Plasmid</keyword>
<evidence type="ECO:0000313" key="1">
    <source>
        <dbReference type="EMBL" id="ACS43256.1"/>
    </source>
</evidence>
<dbReference type="Proteomes" id="UP000009081">
    <property type="component" value="Plasmid megaplasmid"/>
</dbReference>
<keyword evidence="2" id="KW-1185">Reference proteome</keyword>